<dbReference type="EMBL" id="JAHRIQ010038251">
    <property type="protein sequence ID" value="MEQ2233952.1"/>
    <property type="molecule type" value="Genomic_DNA"/>
</dbReference>
<protein>
    <submittedName>
        <fullName evidence="2">Uncharacterized protein</fullName>
    </submittedName>
</protein>
<dbReference type="PANTHER" id="PTHR35068">
    <property type="entry name" value="BEN DOMAIN-CONTAINING PROTEIN 7"/>
    <property type="match status" value="1"/>
</dbReference>
<keyword evidence="3" id="KW-1185">Reference proteome</keyword>
<dbReference type="InterPro" id="IPR053072">
    <property type="entry name" value="BEN_domain_protein_7"/>
</dbReference>
<sequence length="182" mass="20200">MEIGERKRRRKSQSFKLVTDEDFESSYGINSSCRDANGQSKDAAVPQGLDLFWMGDESMEIKKQITGMMRLLSDKTGRVYQRLGAEQNSSTKGHPDGQLNCVHTPPILSFVSEDRQSWSSAGDPEPAPSSASTSIPNGPACGQYSTRSRALRIVNTTKDFIKSSEAKGMVSEFLKRRELQNM</sequence>
<reference evidence="2 3" key="1">
    <citation type="submission" date="2021-06" db="EMBL/GenBank/DDBJ databases">
        <authorList>
            <person name="Palmer J.M."/>
        </authorList>
    </citation>
    <scope>NUCLEOTIDE SEQUENCE [LARGE SCALE GENOMIC DNA]</scope>
    <source>
        <strain evidence="3">if_2019</strain>
        <tissue evidence="2">Muscle</tissue>
    </source>
</reference>
<feature type="region of interest" description="Disordered" evidence="1">
    <location>
        <begin position="113"/>
        <end position="146"/>
    </location>
</feature>
<evidence type="ECO:0000256" key="1">
    <source>
        <dbReference type="SAM" id="MobiDB-lite"/>
    </source>
</evidence>
<name>A0ABV0TNY4_9TELE</name>
<dbReference type="Proteomes" id="UP001482620">
    <property type="component" value="Unassembled WGS sequence"/>
</dbReference>
<evidence type="ECO:0000313" key="3">
    <source>
        <dbReference type="Proteomes" id="UP001482620"/>
    </source>
</evidence>
<evidence type="ECO:0000313" key="2">
    <source>
        <dbReference type="EMBL" id="MEQ2233952.1"/>
    </source>
</evidence>
<dbReference type="PANTHER" id="PTHR35068:SF1">
    <property type="entry name" value="BEN DOMAIN-CONTAINING PROTEIN 7"/>
    <property type="match status" value="1"/>
</dbReference>
<gene>
    <name evidence="2" type="ORF">ILYODFUR_027009</name>
</gene>
<comment type="caution">
    <text evidence="2">The sequence shown here is derived from an EMBL/GenBank/DDBJ whole genome shotgun (WGS) entry which is preliminary data.</text>
</comment>
<organism evidence="2 3">
    <name type="scientific">Ilyodon furcidens</name>
    <name type="common">goldbreast splitfin</name>
    <dbReference type="NCBI Taxonomy" id="33524"/>
    <lineage>
        <taxon>Eukaryota</taxon>
        <taxon>Metazoa</taxon>
        <taxon>Chordata</taxon>
        <taxon>Craniata</taxon>
        <taxon>Vertebrata</taxon>
        <taxon>Euteleostomi</taxon>
        <taxon>Actinopterygii</taxon>
        <taxon>Neopterygii</taxon>
        <taxon>Teleostei</taxon>
        <taxon>Neoteleostei</taxon>
        <taxon>Acanthomorphata</taxon>
        <taxon>Ovalentaria</taxon>
        <taxon>Atherinomorphae</taxon>
        <taxon>Cyprinodontiformes</taxon>
        <taxon>Goodeidae</taxon>
        <taxon>Ilyodon</taxon>
    </lineage>
</organism>
<proteinExistence type="predicted"/>
<accession>A0ABV0TNY4</accession>